<keyword evidence="3" id="KW-1185">Reference proteome</keyword>
<dbReference type="NCBIfam" id="NF047752">
    <property type="entry name" value="MntA_antitoxin"/>
    <property type="match status" value="1"/>
</dbReference>
<dbReference type="InterPro" id="IPR043519">
    <property type="entry name" value="NT_sf"/>
</dbReference>
<dbReference type="Proteomes" id="UP000663203">
    <property type="component" value="Chromosome"/>
</dbReference>
<proteinExistence type="predicted"/>
<evidence type="ECO:0000313" key="3">
    <source>
        <dbReference type="Proteomes" id="UP000663203"/>
    </source>
</evidence>
<dbReference type="InterPro" id="IPR052930">
    <property type="entry name" value="TA_antitoxin_MntA"/>
</dbReference>
<dbReference type="PANTHER" id="PTHR43852">
    <property type="entry name" value="NUCLEOTIDYLTRANSFERASE"/>
    <property type="match status" value="1"/>
</dbReference>
<dbReference type="KEGG" id="hakz:J0X25_12490"/>
<accession>A0A8A2VBX4</accession>
<protein>
    <submittedName>
        <fullName evidence="2">Nucleotidyltransferase domain-containing protein</fullName>
    </submittedName>
</protein>
<dbReference type="InterPro" id="IPR041633">
    <property type="entry name" value="Polbeta"/>
</dbReference>
<dbReference type="GeneID" id="63188137"/>
<dbReference type="Gene3D" id="3.30.460.10">
    <property type="entry name" value="Beta Polymerase, domain 2"/>
    <property type="match status" value="1"/>
</dbReference>
<organism evidence="2 3">
    <name type="scientific">Haloterrigena alkaliphila</name>
    <dbReference type="NCBI Taxonomy" id="2816475"/>
    <lineage>
        <taxon>Archaea</taxon>
        <taxon>Methanobacteriati</taxon>
        <taxon>Methanobacteriota</taxon>
        <taxon>Stenosarchaea group</taxon>
        <taxon>Halobacteria</taxon>
        <taxon>Halobacteriales</taxon>
        <taxon>Natrialbaceae</taxon>
        <taxon>Haloterrigena</taxon>
    </lineage>
</organism>
<dbReference type="PANTHER" id="PTHR43852:SF3">
    <property type="entry name" value="NUCLEOTIDYLTRANSFERASE"/>
    <property type="match status" value="1"/>
</dbReference>
<name>A0A8A2VBX4_9EURY</name>
<dbReference type="SUPFAM" id="SSF81301">
    <property type="entry name" value="Nucleotidyltransferase"/>
    <property type="match status" value="1"/>
</dbReference>
<feature type="domain" description="Polymerase beta nucleotidyltransferase" evidence="1">
    <location>
        <begin position="26"/>
        <end position="108"/>
    </location>
</feature>
<dbReference type="Pfam" id="PF18765">
    <property type="entry name" value="Polbeta"/>
    <property type="match status" value="1"/>
</dbReference>
<dbReference type="CDD" id="cd05403">
    <property type="entry name" value="NT_KNTase_like"/>
    <property type="match status" value="1"/>
</dbReference>
<gene>
    <name evidence="2" type="ORF">J0X25_12490</name>
</gene>
<dbReference type="AlphaFoldDB" id="A0A8A2VBX4"/>
<dbReference type="RefSeq" id="WP_207287830.1">
    <property type="nucleotide sequence ID" value="NZ_CP071462.1"/>
</dbReference>
<dbReference type="EMBL" id="CP071462">
    <property type="protein sequence ID" value="QSW98220.1"/>
    <property type="molecule type" value="Genomic_DNA"/>
</dbReference>
<evidence type="ECO:0000259" key="1">
    <source>
        <dbReference type="Pfam" id="PF18765"/>
    </source>
</evidence>
<reference evidence="2 3" key="1">
    <citation type="submission" date="2021-03" db="EMBL/GenBank/DDBJ databases">
        <title>Haloterrigena longa sp. nov. and Haloterrigena limicola sp. nov., extremely halophilic archaea isolated from a salt lake.</title>
        <authorList>
            <person name="Henglin C."/>
        </authorList>
    </citation>
    <scope>NUCLEOTIDE SEQUENCE [LARGE SCALE GENOMIC DNA]</scope>
    <source>
        <strain evidence="2 3">KZCA68</strain>
    </source>
</reference>
<evidence type="ECO:0000313" key="2">
    <source>
        <dbReference type="EMBL" id="QSW98220.1"/>
    </source>
</evidence>
<sequence length="147" mass="17027">MRDNPRVSDEVRTHINLEGFRSVFDEADVRYAVLFGSYATGSESQTSDLDVGVRFADECSRRERFRRRNRIDSELQSYADPFVDVSDLEALPDTVALTALRDGRLLYGDLAAKAADERRLERRVEESSERRARRRRDVIDRLAERDV</sequence>